<name>A0AAD4LAH0_9AGAM</name>
<comment type="caution">
    <text evidence="3">The sequence shown here is derived from an EMBL/GenBank/DDBJ whole genome shotgun (WGS) entry which is preliminary data.</text>
</comment>
<dbReference type="PANTHER" id="PTHR23176">
    <property type="entry name" value="RHO/RAC/CDC GTPASE-ACTIVATING PROTEIN"/>
    <property type="match status" value="1"/>
</dbReference>
<proteinExistence type="predicted"/>
<reference evidence="3" key="1">
    <citation type="submission" date="2022-01" db="EMBL/GenBank/DDBJ databases">
        <title>Comparative genomics reveals a dynamic genome evolution in the ectomycorrhizal milk-cap (Lactarius) mushrooms.</title>
        <authorList>
            <consortium name="DOE Joint Genome Institute"/>
            <person name="Lebreton A."/>
            <person name="Tang N."/>
            <person name="Kuo A."/>
            <person name="LaButti K."/>
            <person name="Drula E."/>
            <person name="Barry K."/>
            <person name="Clum A."/>
            <person name="Lipzen A."/>
            <person name="Mousain D."/>
            <person name="Ng V."/>
            <person name="Wang R."/>
            <person name="Wang X."/>
            <person name="Dai Y."/>
            <person name="Henrissat B."/>
            <person name="Grigoriev I.V."/>
            <person name="Guerin-Laguette A."/>
            <person name="Yu F."/>
            <person name="Martin F.M."/>
        </authorList>
    </citation>
    <scope>NUCLEOTIDE SEQUENCE</scope>
    <source>
        <strain evidence="3">QP</strain>
    </source>
</reference>
<dbReference type="GO" id="GO:0005096">
    <property type="term" value="F:GTPase activator activity"/>
    <property type="evidence" value="ECO:0007669"/>
    <property type="project" value="UniProtKB-KW"/>
</dbReference>
<dbReference type="AlphaFoldDB" id="A0AAD4LAH0"/>
<dbReference type="InterPro" id="IPR027267">
    <property type="entry name" value="AH/BAR_dom_sf"/>
</dbReference>
<dbReference type="Gene3D" id="1.20.1270.60">
    <property type="entry name" value="Arfaptin homology (AH) domain/BAR domain"/>
    <property type="match status" value="1"/>
</dbReference>
<protein>
    <recommendedName>
        <fullName evidence="2">Rho-GAP domain-containing protein</fullName>
    </recommendedName>
</protein>
<dbReference type="GO" id="GO:0007165">
    <property type="term" value="P:signal transduction"/>
    <property type="evidence" value="ECO:0007669"/>
    <property type="project" value="InterPro"/>
</dbReference>
<dbReference type="Pfam" id="PF00620">
    <property type="entry name" value="RhoGAP"/>
    <property type="match status" value="1"/>
</dbReference>
<organism evidence="3 4">
    <name type="scientific">Lactarius akahatsu</name>
    <dbReference type="NCBI Taxonomy" id="416441"/>
    <lineage>
        <taxon>Eukaryota</taxon>
        <taxon>Fungi</taxon>
        <taxon>Dikarya</taxon>
        <taxon>Basidiomycota</taxon>
        <taxon>Agaricomycotina</taxon>
        <taxon>Agaricomycetes</taxon>
        <taxon>Russulales</taxon>
        <taxon>Russulaceae</taxon>
        <taxon>Lactarius</taxon>
    </lineage>
</organism>
<dbReference type="CDD" id="cd00159">
    <property type="entry name" value="RhoGAP"/>
    <property type="match status" value="1"/>
</dbReference>
<dbReference type="GO" id="GO:0005737">
    <property type="term" value="C:cytoplasm"/>
    <property type="evidence" value="ECO:0007669"/>
    <property type="project" value="TreeGrafter"/>
</dbReference>
<dbReference type="InterPro" id="IPR001060">
    <property type="entry name" value="FCH_dom"/>
</dbReference>
<evidence type="ECO:0000313" key="3">
    <source>
        <dbReference type="EMBL" id="KAH8984610.1"/>
    </source>
</evidence>
<dbReference type="SMART" id="SM00324">
    <property type="entry name" value="RhoGAP"/>
    <property type="match status" value="1"/>
</dbReference>
<dbReference type="InterPro" id="IPR050729">
    <property type="entry name" value="Rho-GAP"/>
</dbReference>
<dbReference type="EMBL" id="JAKELL010000074">
    <property type="protein sequence ID" value="KAH8984610.1"/>
    <property type="molecule type" value="Genomic_DNA"/>
</dbReference>
<dbReference type="SUPFAM" id="SSF48350">
    <property type="entry name" value="GTPase activation domain, GAP"/>
    <property type="match status" value="1"/>
</dbReference>
<dbReference type="SUPFAM" id="SSF103657">
    <property type="entry name" value="BAR/IMD domain-like"/>
    <property type="match status" value="1"/>
</dbReference>
<dbReference type="InterPro" id="IPR000198">
    <property type="entry name" value="RhoGAP_dom"/>
</dbReference>
<dbReference type="Pfam" id="PF00611">
    <property type="entry name" value="FCH"/>
    <property type="match status" value="1"/>
</dbReference>
<evidence type="ECO:0000313" key="4">
    <source>
        <dbReference type="Proteomes" id="UP001201163"/>
    </source>
</evidence>
<accession>A0AAD4LAH0</accession>
<dbReference type="PROSITE" id="PS50238">
    <property type="entry name" value="RHOGAP"/>
    <property type="match status" value="1"/>
</dbReference>
<sequence>MSFMSEPQSREVLEQHSHKLLAEFDTQLRIIADRYLAFFQRRRSIEATYINSLRKLHHDASQIDPSPNPRIEPTTTRAAWNKIRDNLEREVNTRQHFVNTLDADVIGPLATLKASRERLIDVGICSNVTLSKKEMGDQTRMRIRENLKNHSRAYVDHVENNISRLQQAYLKKYHYGGHYQDASNNWFGGKVSTLFRGRRGLKYAESEDTAFDDSCRAAVFHLNIIREGIAENLEYGYNCLEDLVFTTAIKDVLLGYVSGMITACAMYNDDLATNLGPEVEKALAGTDTSNLKASFRRTFSSSIPPPALYLNYRLGAHSNLVFGVLLRDCMTDGDCVPKIIRMCMKEVEERGLDTYEVIFVSVAAQDRKDNIHSIAKLLKLYLWDLPEPLCTLPLRDYIQYGQNKARYAENNFSLLRSKIRELPEVHRTTLGALCLHLARVASHSDKNAMTANALALTFGYYVFSGCTIFPGGVRDLLMEDLIQNAHTLFDEHLPPSSPPSIRPDETASVLSFNSCLSPQSAEAQVAGPSTYLRPEPVGSVRAYGRYSPSISHSTSSVDHLGGTTPTTLTPLLGSLPKTRSFRVGPGRRVFAAYVRS</sequence>
<keyword evidence="4" id="KW-1185">Reference proteome</keyword>
<keyword evidence="1" id="KW-0343">GTPase activation</keyword>
<dbReference type="Gene3D" id="1.10.555.10">
    <property type="entry name" value="Rho GTPase activation protein"/>
    <property type="match status" value="1"/>
</dbReference>
<dbReference type="PANTHER" id="PTHR23176:SF134">
    <property type="entry name" value="RHO-TYPE GTPASE-ACTIVATING PROTEIN"/>
    <property type="match status" value="1"/>
</dbReference>
<dbReference type="Proteomes" id="UP001201163">
    <property type="component" value="Unassembled WGS sequence"/>
</dbReference>
<evidence type="ECO:0000259" key="2">
    <source>
        <dbReference type="PROSITE" id="PS50238"/>
    </source>
</evidence>
<evidence type="ECO:0000256" key="1">
    <source>
        <dbReference type="ARBA" id="ARBA00022468"/>
    </source>
</evidence>
<feature type="domain" description="Rho-GAP" evidence="2">
    <location>
        <begin position="289"/>
        <end position="489"/>
    </location>
</feature>
<dbReference type="InterPro" id="IPR008936">
    <property type="entry name" value="Rho_GTPase_activation_prot"/>
</dbReference>
<gene>
    <name evidence="3" type="ORF">EDB92DRAFT_1819013</name>
</gene>